<name>A0A931FW32_9ACTN</name>
<evidence type="ECO:0000313" key="3">
    <source>
        <dbReference type="EMBL" id="MBG0561387.1"/>
    </source>
</evidence>
<dbReference type="InterPro" id="IPR025510">
    <property type="entry name" value="DUF4397"/>
</dbReference>
<organism evidence="3 4">
    <name type="scientific">Actinoplanes aureus</name>
    <dbReference type="NCBI Taxonomy" id="2792083"/>
    <lineage>
        <taxon>Bacteria</taxon>
        <taxon>Bacillati</taxon>
        <taxon>Actinomycetota</taxon>
        <taxon>Actinomycetes</taxon>
        <taxon>Micromonosporales</taxon>
        <taxon>Micromonosporaceae</taxon>
        <taxon>Actinoplanes</taxon>
    </lineage>
</organism>
<dbReference type="EMBL" id="JADQTO010000003">
    <property type="protein sequence ID" value="MBG0561387.1"/>
    <property type="molecule type" value="Genomic_DNA"/>
</dbReference>
<accession>A0A931FW32</accession>
<feature type="transmembrane region" description="Helical" evidence="1">
    <location>
        <begin position="251"/>
        <end position="270"/>
    </location>
</feature>
<feature type="domain" description="DUF4397" evidence="2">
    <location>
        <begin position="37"/>
        <end position="153"/>
    </location>
</feature>
<sequence>MRILPLRSAVTVGAVTLIGLGTAGAFFPGPAFAKANAQVTVVHGIPGQPVDVYVNGEKTIPDFEPGKVAGPLSLPAGQYDIALTKPGDAIGEALLSVDDAEVPGDANLSLVAHLSADGEPTLTPFVNDTAKLAAGKTRLIVRHTAAAPAVDVRAGGEPVFEGLTNPKEAKADLGAGTVSADVVLAGTGTRVLGPADLDLAEGAATIVYAVGSAEDETLGIVSQTITGLHSAPGGVPSGDGGRADRGAALPWYGAGAAGILLLLLGLARLATGRR</sequence>
<keyword evidence="1" id="KW-1133">Transmembrane helix</keyword>
<protein>
    <submittedName>
        <fullName evidence="3">DUF4397 domain-containing protein</fullName>
    </submittedName>
</protein>
<proteinExistence type="predicted"/>
<reference evidence="3" key="1">
    <citation type="submission" date="2020-11" db="EMBL/GenBank/DDBJ databases">
        <title>Isolation and identification of active actinomycetes.</title>
        <authorList>
            <person name="Sun X."/>
        </authorList>
    </citation>
    <scope>NUCLEOTIDE SEQUENCE</scope>
    <source>
        <strain evidence="3">NEAU-A11</strain>
    </source>
</reference>
<dbReference type="Pfam" id="PF14344">
    <property type="entry name" value="DUF4397"/>
    <property type="match status" value="1"/>
</dbReference>
<keyword evidence="1" id="KW-0812">Transmembrane</keyword>
<dbReference type="AlphaFoldDB" id="A0A931FW32"/>
<comment type="caution">
    <text evidence="3">The sequence shown here is derived from an EMBL/GenBank/DDBJ whole genome shotgun (WGS) entry which is preliminary data.</text>
</comment>
<evidence type="ECO:0000313" key="4">
    <source>
        <dbReference type="Proteomes" id="UP000598146"/>
    </source>
</evidence>
<gene>
    <name evidence="3" type="ORF">I4J89_07920</name>
</gene>
<keyword evidence="4" id="KW-1185">Reference proteome</keyword>
<dbReference type="RefSeq" id="WP_196413179.1">
    <property type="nucleotide sequence ID" value="NZ_JADQTO010000003.1"/>
</dbReference>
<evidence type="ECO:0000259" key="2">
    <source>
        <dbReference type="Pfam" id="PF14344"/>
    </source>
</evidence>
<evidence type="ECO:0000256" key="1">
    <source>
        <dbReference type="SAM" id="Phobius"/>
    </source>
</evidence>
<keyword evidence="1" id="KW-0472">Membrane</keyword>
<dbReference type="Proteomes" id="UP000598146">
    <property type="component" value="Unassembled WGS sequence"/>
</dbReference>